<feature type="region of interest" description="Disordered" evidence="1">
    <location>
        <begin position="84"/>
        <end position="106"/>
    </location>
</feature>
<evidence type="ECO:0000313" key="2">
    <source>
        <dbReference type="EMBL" id="KAG7387735.1"/>
    </source>
</evidence>
<evidence type="ECO:0000313" key="3">
    <source>
        <dbReference type="Proteomes" id="UP000694044"/>
    </source>
</evidence>
<dbReference type="AlphaFoldDB" id="A0A8T1W2V6"/>
<sequence length="106" mass="11504">MRRLPYGTEFVLFPDNVYGYLVSGLLLLSNITVIRVIAKFSVSSAVLVFAHITGHGGEAPTWLQRLGYRDVTGWFEGRAPFAADDHAGRTTSTATRAESRASGSSI</sequence>
<feature type="compositionally biased region" description="Low complexity" evidence="1">
    <location>
        <begin position="89"/>
        <end position="106"/>
    </location>
</feature>
<reference evidence="2" key="1">
    <citation type="submission" date="2021-02" db="EMBL/GenBank/DDBJ databases">
        <authorList>
            <person name="Palmer J.M."/>
        </authorList>
    </citation>
    <scope>NUCLEOTIDE SEQUENCE</scope>
    <source>
        <strain evidence="2">SCRP734</strain>
    </source>
</reference>
<comment type="caution">
    <text evidence="2">The sequence shown here is derived from an EMBL/GenBank/DDBJ whole genome shotgun (WGS) entry which is preliminary data.</text>
</comment>
<proteinExistence type="predicted"/>
<evidence type="ECO:0000256" key="1">
    <source>
        <dbReference type="SAM" id="MobiDB-lite"/>
    </source>
</evidence>
<dbReference type="EMBL" id="JAGDFM010000073">
    <property type="protein sequence ID" value="KAG7387735.1"/>
    <property type="molecule type" value="Genomic_DNA"/>
</dbReference>
<protein>
    <submittedName>
        <fullName evidence="2">Uncharacterized protein</fullName>
    </submittedName>
</protein>
<keyword evidence="3" id="KW-1185">Reference proteome</keyword>
<organism evidence="2 3">
    <name type="scientific">Phytophthora pseudosyringae</name>
    <dbReference type="NCBI Taxonomy" id="221518"/>
    <lineage>
        <taxon>Eukaryota</taxon>
        <taxon>Sar</taxon>
        <taxon>Stramenopiles</taxon>
        <taxon>Oomycota</taxon>
        <taxon>Peronosporomycetes</taxon>
        <taxon>Peronosporales</taxon>
        <taxon>Peronosporaceae</taxon>
        <taxon>Phytophthora</taxon>
    </lineage>
</organism>
<name>A0A8T1W2V6_9STRA</name>
<accession>A0A8T1W2V6</accession>
<gene>
    <name evidence="2" type="ORF">PHYPSEUDO_013740</name>
</gene>
<dbReference type="Proteomes" id="UP000694044">
    <property type="component" value="Unassembled WGS sequence"/>
</dbReference>